<reference evidence="1" key="2">
    <citation type="journal article" date="2020" name="Nat. Commun.">
        <title>Large-scale genome sequencing of mycorrhizal fungi provides insights into the early evolution of symbiotic traits.</title>
        <authorList>
            <person name="Miyauchi S."/>
            <person name="Kiss E."/>
            <person name="Kuo A."/>
            <person name="Drula E."/>
            <person name="Kohler A."/>
            <person name="Sanchez-Garcia M."/>
            <person name="Morin E."/>
            <person name="Andreopoulos B."/>
            <person name="Barry K.W."/>
            <person name="Bonito G."/>
            <person name="Buee M."/>
            <person name="Carver A."/>
            <person name="Chen C."/>
            <person name="Cichocki N."/>
            <person name="Clum A."/>
            <person name="Culley D."/>
            <person name="Crous P.W."/>
            <person name="Fauchery L."/>
            <person name="Girlanda M."/>
            <person name="Hayes R.D."/>
            <person name="Keri Z."/>
            <person name="LaButti K."/>
            <person name="Lipzen A."/>
            <person name="Lombard V."/>
            <person name="Magnuson J."/>
            <person name="Maillard F."/>
            <person name="Murat C."/>
            <person name="Nolan M."/>
            <person name="Ohm R.A."/>
            <person name="Pangilinan J."/>
            <person name="Pereira M.F."/>
            <person name="Perotto S."/>
            <person name="Peter M."/>
            <person name="Pfister S."/>
            <person name="Riley R."/>
            <person name="Sitrit Y."/>
            <person name="Stielow J.B."/>
            <person name="Szollosi G."/>
            <person name="Zifcakova L."/>
            <person name="Stursova M."/>
            <person name="Spatafora J.W."/>
            <person name="Tedersoo L."/>
            <person name="Vaario L.M."/>
            <person name="Yamada A."/>
            <person name="Yan M."/>
            <person name="Wang P."/>
            <person name="Xu J."/>
            <person name="Bruns T."/>
            <person name="Baldrian P."/>
            <person name="Vilgalys R."/>
            <person name="Dunand C."/>
            <person name="Henrissat B."/>
            <person name="Grigoriev I.V."/>
            <person name="Hibbett D."/>
            <person name="Nagy L.G."/>
            <person name="Martin F.M."/>
        </authorList>
    </citation>
    <scope>NUCLEOTIDE SEQUENCE</scope>
    <source>
        <strain evidence="1">P2</strain>
    </source>
</reference>
<organism evidence="1 2">
    <name type="scientific">Thelephora ganbajun</name>
    <name type="common">Ganba fungus</name>
    <dbReference type="NCBI Taxonomy" id="370292"/>
    <lineage>
        <taxon>Eukaryota</taxon>
        <taxon>Fungi</taxon>
        <taxon>Dikarya</taxon>
        <taxon>Basidiomycota</taxon>
        <taxon>Agaricomycotina</taxon>
        <taxon>Agaricomycetes</taxon>
        <taxon>Thelephorales</taxon>
        <taxon>Thelephoraceae</taxon>
        <taxon>Thelephora</taxon>
    </lineage>
</organism>
<name>A0ACB6ZS26_THEGA</name>
<reference evidence="1" key="1">
    <citation type="submission" date="2019-10" db="EMBL/GenBank/DDBJ databases">
        <authorList>
            <consortium name="DOE Joint Genome Institute"/>
            <person name="Kuo A."/>
            <person name="Miyauchi S."/>
            <person name="Kiss E."/>
            <person name="Drula E."/>
            <person name="Kohler A."/>
            <person name="Sanchez-Garcia M."/>
            <person name="Andreopoulos B."/>
            <person name="Barry K.W."/>
            <person name="Bonito G."/>
            <person name="Buee M."/>
            <person name="Carver A."/>
            <person name="Chen C."/>
            <person name="Cichocki N."/>
            <person name="Clum A."/>
            <person name="Culley D."/>
            <person name="Crous P.W."/>
            <person name="Fauchery L."/>
            <person name="Girlanda M."/>
            <person name="Hayes R."/>
            <person name="Keri Z."/>
            <person name="Labutti K."/>
            <person name="Lipzen A."/>
            <person name="Lombard V."/>
            <person name="Magnuson J."/>
            <person name="Maillard F."/>
            <person name="Morin E."/>
            <person name="Murat C."/>
            <person name="Nolan M."/>
            <person name="Ohm R."/>
            <person name="Pangilinan J."/>
            <person name="Pereira M."/>
            <person name="Perotto S."/>
            <person name="Peter M."/>
            <person name="Riley R."/>
            <person name="Sitrit Y."/>
            <person name="Stielow B."/>
            <person name="Szollosi G."/>
            <person name="Zifcakova L."/>
            <person name="Stursova M."/>
            <person name="Spatafora J.W."/>
            <person name="Tedersoo L."/>
            <person name="Vaario L.-M."/>
            <person name="Yamada A."/>
            <person name="Yan M."/>
            <person name="Wang P."/>
            <person name="Xu J."/>
            <person name="Bruns T."/>
            <person name="Baldrian P."/>
            <person name="Vilgalys R."/>
            <person name="Henrissat B."/>
            <person name="Grigoriev I.V."/>
            <person name="Hibbett D."/>
            <person name="Nagy L.G."/>
            <person name="Martin F.M."/>
        </authorList>
    </citation>
    <scope>NUCLEOTIDE SEQUENCE</scope>
    <source>
        <strain evidence="1">P2</strain>
    </source>
</reference>
<sequence>MEQPLRLHETITAFSQPDAIKAAQVDIDNEIQRLNSSVCSLKSRRNSLCSVSRLPPEVLSDVFLVLAEQLQAQDRFRVDFKWISVTHVCHLWRHVALQHGRLWGKIDMISQDRTRAFVDRSKGAPLAVRQSFIGSLAELPTTFTDPSYRYRELHLRAKEGQLGPNVLQVLNSPIHAPVLESLVLEVSDNYPEYTLPPTVFDYKAPVLTRLQLQNVRMEWPTSVFPSLTHLSIHHSGNTNSPRPSVSQVLTALKNMPRLEYLHLVDQTIFEQPLPLNNAPVEEFPSIPLPHLATLQLFGTAYDCTTIVSHIIPSSFVDLEIHCTEVESVSEVQALMNLVKDNFARSRTIDSSSLLSIRMNAGVGELSLNVDVISDMKPKRIVSLGMYPKVGEFFKRHASAVFPIVFGSIPAAAAKRLDVRSKFSVSPDAWAHVLNRMSEVRVLDAYFAGAVNLSHALESRIANTPSFVGKQLKSLTFSGVSFTHKTSQQVRFHDALLECLQKRSDGDQRIKNLDFHSCSDVGGGVALQFGKVAHKVRWDQESEEDLLILSE</sequence>
<accession>A0ACB6ZS26</accession>
<dbReference type="EMBL" id="MU117969">
    <property type="protein sequence ID" value="KAF9652349.1"/>
    <property type="molecule type" value="Genomic_DNA"/>
</dbReference>
<keyword evidence="2" id="KW-1185">Reference proteome</keyword>
<evidence type="ECO:0000313" key="2">
    <source>
        <dbReference type="Proteomes" id="UP000886501"/>
    </source>
</evidence>
<evidence type="ECO:0000313" key="1">
    <source>
        <dbReference type="EMBL" id="KAF9652349.1"/>
    </source>
</evidence>
<comment type="caution">
    <text evidence="1">The sequence shown here is derived from an EMBL/GenBank/DDBJ whole genome shotgun (WGS) entry which is preliminary data.</text>
</comment>
<proteinExistence type="predicted"/>
<dbReference type="Proteomes" id="UP000886501">
    <property type="component" value="Unassembled WGS sequence"/>
</dbReference>
<gene>
    <name evidence="1" type="ORF">BDM02DRAFT_3266414</name>
</gene>
<protein>
    <submittedName>
        <fullName evidence="1">Uncharacterized protein</fullName>
    </submittedName>
</protein>